<dbReference type="OrthoDB" id="1952030at2"/>
<dbReference type="STRING" id="1120976.SAMN03080606_00073"/>
<sequence>MLNTKNRGSKKTIERFIKDPLWLYFLGISFFGFILAESSSGYMLASILLLFTIVAIYYLYIDKAEALHKQAMDQFSSFNQEYTLLSAVTLQNEASKGYSDFIVISPKGIFNIRALDFEGTIKGYESEDTWSYTKLTGPYDITQKLIRNPVHFHQKTHDIIHDLLMRNNIRYIPIQSIIVIRNEDAEIHTNSNIPIVKVKNLHQYITQHSDRHNMFSLIDEIVGIFKSEGHYSLKTMEKAMSN</sequence>
<name>A0A1G5ADJ6_9FIRM</name>
<dbReference type="Proteomes" id="UP000198636">
    <property type="component" value="Unassembled WGS sequence"/>
</dbReference>
<dbReference type="AlphaFoldDB" id="A0A1G5ADJ6"/>
<organism evidence="3 4">
    <name type="scientific">Alkaliphilus peptidifermentans DSM 18978</name>
    <dbReference type="NCBI Taxonomy" id="1120976"/>
    <lineage>
        <taxon>Bacteria</taxon>
        <taxon>Bacillati</taxon>
        <taxon>Bacillota</taxon>
        <taxon>Clostridia</taxon>
        <taxon>Peptostreptococcales</taxon>
        <taxon>Natronincolaceae</taxon>
        <taxon>Alkaliphilus</taxon>
    </lineage>
</organism>
<feature type="transmembrane region" description="Helical" evidence="1">
    <location>
        <begin position="42"/>
        <end position="60"/>
    </location>
</feature>
<dbReference type="InterPro" id="IPR011528">
    <property type="entry name" value="NERD"/>
</dbReference>
<gene>
    <name evidence="3" type="ORF">SAMN03080606_00073</name>
</gene>
<dbReference type="RefSeq" id="WP_091538646.1">
    <property type="nucleotide sequence ID" value="NZ_FMUS01000001.1"/>
</dbReference>
<proteinExistence type="predicted"/>
<keyword evidence="4" id="KW-1185">Reference proteome</keyword>
<evidence type="ECO:0000313" key="3">
    <source>
        <dbReference type="EMBL" id="SCX75936.1"/>
    </source>
</evidence>
<accession>A0A1G5ADJ6</accession>
<keyword evidence="1" id="KW-0472">Membrane</keyword>
<dbReference type="EMBL" id="FMUS01000001">
    <property type="protein sequence ID" value="SCX75936.1"/>
    <property type="molecule type" value="Genomic_DNA"/>
</dbReference>
<keyword evidence="1" id="KW-1133">Transmembrane helix</keyword>
<evidence type="ECO:0000313" key="4">
    <source>
        <dbReference type="Proteomes" id="UP000198636"/>
    </source>
</evidence>
<dbReference type="Pfam" id="PF08378">
    <property type="entry name" value="NERD"/>
    <property type="match status" value="1"/>
</dbReference>
<keyword evidence="1" id="KW-0812">Transmembrane</keyword>
<protein>
    <submittedName>
        <fullName evidence="3">Nuclease-related domain-containing protein</fullName>
    </submittedName>
</protein>
<feature type="transmembrane region" description="Helical" evidence="1">
    <location>
        <begin position="21"/>
        <end position="36"/>
    </location>
</feature>
<feature type="domain" description="NERD" evidence="2">
    <location>
        <begin position="74"/>
        <end position="180"/>
    </location>
</feature>
<evidence type="ECO:0000256" key="1">
    <source>
        <dbReference type="SAM" id="Phobius"/>
    </source>
</evidence>
<reference evidence="3 4" key="1">
    <citation type="submission" date="2016-10" db="EMBL/GenBank/DDBJ databases">
        <authorList>
            <person name="de Groot N.N."/>
        </authorList>
    </citation>
    <scope>NUCLEOTIDE SEQUENCE [LARGE SCALE GENOMIC DNA]</scope>
    <source>
        <strain evidence="3 4">DSM 18978</strain>
    </source>
</reference>
<evidence type="ECO:0000259" key="2">
    <source>
        <dbReference type="Pfam" id="PF08378"/>
    </source>
</evidence>